<dbReference type="GO" id="GO:0015628">
    <property type="term" value="P:protein secretion by the type II secretion system"/>
    <property type="evidence" value="ECO:0007669"/>
    <property type="project" value="TreeGrafter"/>
</dbReference>
<proteinExistence type="predicted"/>
<dbReference type="GO" id="GO:0006281">
    <property type="term" value="P:DNA repair"/>
    <property type="evidence" value="ECO:0007669"/>
    <property type="project" value="InterPro"/>
</dbReference>
<dbReference type="EMBL" id="DXEI01000117">
    <property type="protein sequence ID" value="HIX95343.1"/>
    <property type="molecule type" value="Genomic_DNA"/>
</dbReference>
<dbReference type="GO" id="GO:0015627">
    <property type="term" value="C:type II protein secretion system complex"/>
    <property type="evidence" value="ECO:0007669"/>
    <property type="project" value="TreeGrafter"/>
</dbReference>
<organism evidence="2 3">
    <name type="scientific">Candidatus Gemmiger excrementipullorum</name>
    <dbReference type="NCBI Taxonomy" id="2838610"/>
    <lineage>
        <taxon>Bacteria</taxon>
        <taxon>Bacillati</taxon>
        <taxon>Bacillota</taxon>
        <taxon>Clostridia</taxon>
        <taxon>Eubacteriales</taxon>
        <taxon>Gemmiger</taxon>
    </lineage>
</organism>
<dbReference type="Gene3D" id="1.10.150.280">
    <property type="entry name" value="AF1531-like domain"/>
    <property type="match status" value="1"/>
</dbReference>
<keyword evidence="2" id="KW-0238">DNA-binding</keyword>
<dbReference type="NCBIfam" id="TIGR00426">
    <property type="entry name" value="competence protein ComEA helix-hairpin-helix repeat region"/>
    <property type="match status" value="1"/>
</dbReference>
<dbReference type="PANTHER" id="PTHR21180">
    <property type="entry name" value="ENDONUCLEASE/EXONUCLEASE/PHOSPHATASE FAMILY DOMAIN-CONTAINING PROTEIN 1"/>
    <property type="match status" value="1"/>
</dbReference>
<dbReference type="InterPro" id="IPR051675">
    <property type="entry name" value="Endo/Exo/Phosphatase_dom_1"/>
</dbReference>
<feature type="domain" description="Helix-hairpin-helix DNA-binding motif class 1" evidence="1">
    <location>
        <begin position="99"/>
        <end position="118"/>
    </location>
</feature>
<accession>A0A9D1Y184</accession>
<reference evidence="2" key="2">
    <citation type="submission" date="2021-04" db="EMBL/GenBank/DDBJ databases">
        <authorList>
            <person name="Gilroy R."/>
        </authorList>
    </citation>
    <scope>NUCLEOTIDE SEQUENCE</scope>
    <source>
        <strain evidence="2">ChiHecec2B26-7398</strain>
    </source>
</reference>
<sequence>MFRQHTARRLALVTLAALAGIVLGALFCIAPVWQFPTQAAPYRALTAEHTPPPDTAEPAVVDINTAGAEELMTLPQIGPARAQAILAYRAANGPFTSLEQLDEVEGISQRMVESWAGRITLTRHPDGQTHGQEEEELG</sequence>
<dbReference type="InterPro" id="IPR003583">
    <property type="entry name" value="Hlx-hairpin-Hlx_DNA-bd_motif"/>
</dbReference>
<dbReference type="Pfam" id="PF12836">
    <property type="entry name" value="HHH_3"/>
    <property type="match status" value="1"/>
</dbReference>
<evidence type="ECO:0000313" key="2">
    <source>
        <dbReference type="EMBL" id="HIX95343.1"/>
    </source>
</evidence>
<dbReference type="InterPro" id="IPR010994">
    <property type="entry name" value="RuvA_2-like"/>
</dbReference>
<evidence type="ECO:0000259" key="1">
    <source>
        <dbReference type="SMART" id="SM00278"/>
    </source>
</evidence>
<dbReference type="Proteomes" id="UP000886751">
    <property type="component" value="Unassembled WGS sequence"/>
</dbReference>
<dbReference type="SUPFAM" id="SSF47781">
    <property type="entry name" value="RuvA domain 2-like"/>
    <property type="match status" value="1"/>
</dbReference>
<gene>
    <name evidence="2" type="ORF">H9846_07785</name>
</gene>
<dbReference type="InterPro" id="IPR004509">
    <property type="entry name" value="Competence_ComEA_HhH"/>
</dbReference>
<comment type="caution">
    <text evidence="2">The sequence shown here is derived from an EMBL/GenBank/DDBJ whole genome shotgun (WGS) entry which is preliminary data.</text>
</comment>
<dbReference type="AlphaFoldDB" id="A0A9D1Y184"/>
<evidence type="ECO:0000313" key="3">
    <source>
        <dbReference type="Proteomes" id="UP000886751"/>
    </source>
</evidence>
<dbReference type="GO" id="GO:0003677">
    <property type="term" value="F:DNA binding"/>
    <property type="evidence" value="ECO:0007669"/>
    <property type="project" value="UniProtKB-KW"/>
</dbReference>
<dbReference type="PANTHER" id="PTHR21180:SF32">
    <property type="entry name" value="ENDONUCLEASE_EXONUCLEASE_PHOSPHATASE FAMILY DOMAIN-CONTAINING PROTEIN 1"/>
    <property type="match status" value="1"/>
</dbReference>
<feature type="domain" description="Helix-hairpin-helix DNA-binding motif class 1" evidence="1">
    <location>
        <begin position="69"/>
        <end position="88"/>
    </location>
</feature>
<name>A0A9D1Y184_9FIRM</name>
<dbReference type="SMART" id="SM00278">
    <property type="entry name" value="HhH1"/>
    <property type="match status" value="2"/>
</dbReference>
<reference evidence="2" key="1">
    <citation type="journal article" date="2021" name="PeerJ">
        <title>Extensive microbial diversity within the chicken gut microbiome revealed by metagenomics and culture.</title>
        <authorList>
            <person name="Gilroy R."/>
            <person name="Ravi A."/>
            <person name="Getino M."/>
            <person name="Pursley I."/>
            <person name="Horton D.L."/>
            <person name="Alikhan N.F."/>
            <person name="Baker D."/>
            <person name="Gharbi K."/>
            <person name="Hall N."/>
            <person name="Watson M."/>
            <person name="Adriaenssens E.M."/>
            <person name="Foster-Nyarko E."/>
            <person name="Jarju S."/>
            <person name="Secka A."/>
            <person name="Antonio M."/>
            <person name="Oren A."/>
            <person name="Chaudhuri R.R."/>
            <person name="La Ragione R."/>
            <person name="Hildebrand F."/>
            <person name="Pallen M.J."/>
        </authorList>
    </citation>
    <scope>NUCLEOTIDE SEQUENCE</scope>
    <source>
        <strain evidence="2">ChiHecec2B26-7398</strain>
    </source>
</reference>
<protein>
    <submittedName>
        <fullName evidence="2">ComEA family DNA-binding protein</fullName>
    </submittedName>
</protein>